<dbReference type="Proteomes" id="UP001220010">
    <property type="component" value="Unassembled WGS sequence"/>
</dbReference>
<evidence type="ECO:0000256" key="2">
    <source>
        <dbReference type="ARBA" id="ARBA00023102"/>
    </source>
</evidence>
<protein>
    <submittedName>
        <fullName evidence="4">Imidazoleglycerol-phosphate dehydratase</fullName>
    </submittedName>
</protein>
<comment type="caution">
    <text evidence="4">The sequence shown here is derived from an EMBL/GenBank/DDBJ whole genome shotgun (WGS) entry which is preliminary data.</text>
</comment>
<reference evidence="4 5" key="1">
    <citation type="submission" date="2023-03" db="EMBL/GenBank/DDBJ databases">
        <title>WGS of Methanotrichaceae archaeon Mx.</title>
        <authorList>
            <person name="Sorokin D.Y."/>
            <person name="Merkel A.Y."/>
        </authorList>
    </citation>
    <scope>NUCLEOTIDE SEQUENCE [LARGE SCALE GENOMIC DNA]</scope>
    <source>
        <strain evidence="4 5">Mx</strain>
    </source>
</reference>
<keyword evidence="2" id="KW-0368">Histidine biosynthesis</keyword>
<gene>
    <name evidence="4" type="ORF">P0O15_11385</name>
</gene>
<evidence type="ECO:0000256" key="3">
    <source>
        <dbReference type="ARBA" id="ARBA00023239"/>
    </source>
</evidence>
<sequence length="189" mass="20294">MRGSFRRDTAETEVEVFVDTEGSGSWEGETGVPLLDEVLHIIAQASGFDLEVRARGDLLTGDHHTVEDVAIALGQVLAKLVDAGIGSSSVPSGEALAFAAVRFGEAGCRLDVDFLGDFLEGMELENLGHFMRTLAYNGRFTLHLRVSGGDDWQKVEALTLALGRALEGAVMDGSMDRKKVTDADDLQLI</sequence>
<keyword evidence="1" id="KW-0028">Amino-acid biosynthesis</keyword>
<dbReference type="InterPro" id="IPR038494">
    <property type="entry name" value="IGPD_sf"/>
</dbReference>
<name>A0ABT5XAQ5_9EURY</name>
<evidence type="ECO:0000256" key="1">
    <source>
        <dbReference type="ARBA" id="ARBA00022605"/>
    </source>
</evidence>
<keyword evidence="3" id="KW-0456">Lyase</keyword>
<organism evidence="4 5">
    <name type="scientific">Candidatus Methanocrinis natronophilus</name>
    <dbReference type="NCBI Taxonomy" id="3033396"/>
    <lineage>
        <taxon>Archaea</taxon>
        <taxon>Methanobacteriati</taxon>
        <taxon>Methanobacteriota</taxon>
        <taxon>Stenosarchaea group</taxon>
        <taxon>Methanomicrobia</taxon>
        <taxon>Methanotrichales</taxon>
        <taxon>Methanotrichaceae</taxon>
        <taxon>Methanocrinis</taxon>
    </lineage>
</organism>
<dbReference type="InterPro" id="IPR000807">
    <property type="entry name" value="ImidazoleglycerolP_deHydtase"/>
</dbReference>
<accession>A0ABT5XAQ5</accession>
<dbReference type="EMBL" id="JARFPK010000062">
    <property type="protein sequence ID" value="MDF0591760.1"/>
    <property type="molecule type" value="Genomic_DNA"/>
</dbReference>
<dbReference type="Pfam" id="PF00475">
    <property type="entry name" value="IGPD"/>
    <property type="match status" value="1"/>
</dbReference>
<dbReference type="InterPro" id="IPR020568">
    <property type="entry name" value="Ribosomal_Su5_D2-typ_SF"/>
</dbReference>
<dbReference type="RefSeq" id="WP_316967486.1">
    <property type="nucleotide sequence ID" value="NZ_JARFPK010000062.1"/>
</dbReference>
<keyword evidence="5" id="KW-1185">Reference proteome</keyword>
<evidence type="ECO:0000313" key="4">
    <source>
        <dbReference type="EMBL" id="MDF0591760.1"/>
    </source>
</evidence>
<evidence type="ECO:0000313" key="5">
    <source>
        <dbReference type="Proteomes" id="UP001220010"/>
    </source>
</evidence>
<proteinExistence type="predicted"/>
<dbReference type="SUPFAM" id="SSF54211">
    <property type="entry name" value="Ribosomal protein S5 domain 2-like"/>
    <property type="match status" value="2"/>
</dbReference>
<dbReference type="PANTHER" id="PTHR23133:SF2">
    <property type="entry name" value="IMIDAZOLEGLYCEROL-PHOSPHATE DEHYDRATASE"/>
    <property type="match status" value="1"/>
</dbReference>
<dbReference type="PANTHER" id="PTHR23133">
    <property type="entry name" value="IMIDAZOLEGLYCEROL-PHOSPHATE DEHYDRATASE HIS7"/>
    <property type="match status" value="1"/>
</dbReference>
<dbReference type="Gene3D" id="3.30.230.40">
    <property type="entry name" value="Imidazole glycerol phosphate dehydratase, domain 1"/>
    <property type="match status" value="2"/>
</dbReference>